<proteinExistence type="predicted"/>
<protein>
    <submittedName>
        <fullName evidence="2">Uncharacterized protein</fullName>
    </submittedName>
</protein>
<dbReference type="Proteomes" id="UP000774570">
    <property type="component" value="Unassembled WGS sequence"/>
</dbReference>
<reference evidence="2 3" key="1">
    <citation type="submission" date="2021-07" db="EMBL/GenBank/DDBJ databases">
        <title>Actinomadura sp. PM05-2 isolated from lichen.</title>
        <authorList>
            <person name="Somphong A."/>
            <person name="Phongsopitanun W."/>
            <person name="Tanasupawat S."/>
            <person name="Peongsungnone V."/>
        </authorList>
    </citation>
    <scope>NUCLEOTIDE SEQUENCE [LARGE SCALE GENOMIC DNA]</scope>
    <source>
        <strain evidence="2 3">PM05-2</strain>
    </source>
</reference>
<keyword evidence="3" id="KW-1185">Reference proteome</keyword>
<sequence length="49" mass="4972">MTAGRKPSGAFSGPDDEDAAPPPAEHGHLPAGRPQRVPDADAPDDTKAP</sequence>
<feature type="compositionally biased region" description="Basic and acidic residues" evidence="1">
    <location>
        <begin position="36"/>
        <end position="49"/>
    </location>
</feature>
<evidence type="ECO:0000313" key="3">
    <source>
        <dbReference type="Proteomes" id="UP000774570"/>
    </source>
</evidence>
<dbReference type="EMBL" id="JAIBOA010000002">
    <property type="protein sequence ID" value="MBW8481403.1"/>
    <property type="molecule type" value="Genomic_DNA"/>
</dbReference>
<comment type="caution">
    <text evidence="2">The sequence shown here is derived from an EMBL/GenBank/DDBJ whole genome shotgun (WGS) entry which is preliminary data.</text>
</comment>
<organism evidence="2 3">
    <name type="scientific">Actinomadura parmotrematis</name>
    <dbReference type="NCBI Taxonomy" id="2864039"/>
    <lineage>
        <taxon>Bacteria</taxon>
        <taxon>Bacillati</taxon>
        <taxon>Actinomycetota</taxon>
        <taxon>Actinomycetes</taxon>
        <taxon>Streptosporangiales</taxon>
        <taxon>Thermomonosporaceae</taxon>
        <taxon>Actinomadura</taxon>
    </lineage>
</organism>
<dbReference type="RefSeq" id="WP_220163120.1">
    <property type="nucleotide sequence ID" value="NZ_JAIBOA010000002.1"/>
</dbReference>
<evidence type="ECO:0000256" key="1">
    <source>
        <dbReference type="SAM" id="MobiDB-lite"/>
    </source>
</evidence>
<accession>A0ABS7FPB0</accession>
<name>A0ABS7FPB0_9ACTN</name>
<feature type="region of interest" description="Disordered" evidence="1">
    <location>
        <begin position="1"/>
        <end position="49"/>
    </location>
</feature>
<evidence type="ECO:0000313" key="2">
    <source>
        <dbReference type="EMBL" id="MBW8481403.1"/>
    </source>
</evidence>
<gene>
    <name evidence="2" type="ORF">K1Y72_03395</name>
</gene>